<dbReference type="KEGG" id="sclo:SCLO_1029750"/>
<protein>
    <submittedName>
        <fullName evidence="3">Dihydroorotase</fullName>
    </submittedName>
</protein>
<dbReference type="InterPro" id="IPR006680">
    <property type="entry name" value="Amidohydro-rel"/>
</dbReference>
<dbReference type="InterPro" id="IPR032466">
    <property type="entry name" value="Metal_Hydrolase"/>
</dbReference>
<reference evidence="3 4" key="1">
    <citation type="submission" date="2016-10" db="EMBL/GenBank/DDBJ databases">
        <title>Complete Genome Sequence of the Nonylphenol-Degrading Bacterium Sphingobium cloacae JCM 10874T.</title>
        <authorList>
            <person name="Ootsuka M."/>
            <person name="Nishizawa T."/>
            <person name="Ohta H."/>
        </authorList>
    </citation>
    <scope>NUCLEOTIDE SEQUENCE [LARGE SCALE GENOMIC DNA]</scope>
    <source>
        <strain evidence="3 4">JCM 10874</strain>
    </source>
</reference>
<proteinExistence type="predicted"/>
<accession>A0A1E1F669</accession>
<dbReference type="InterPro" id="IPR004722">
    <property type="entry name" value="DHOase"/>
</dbReference>
<dbReference type="SUPFAM" id="SSF51338">
    <property type="entry name" value="Composite domain of metallo-dependent hydrolases"/>
    <property type="match status" value="1"/>
</dbReference>
<evidence type="ECO:0000313" key="4">
    <source>
        <dbReference type="Proteomes" id="UP000218272"/>
    </source>
</evidence>
<dbReference type="InterPro" id="IPR050138">
    <property type="entry name" value="DHOase/Allantoinase_Hydrolase"/>
</dbReference>
<dbReference type="Proteomes" id="UP000218272">
    <property type="component" value="Chromosome SCLO_1"/>
</dbReference>
<dbReference type="GO" id="GO:0004151">
    <property type="term" value="F:dihydroorotase activity"/>
    <property type="evidence" value="ECO:0007669"/>
    <property type="project" value="InterPro"/>
</dbReference>
<dbReference type="Gene3D" id="3.20.20.140">
    <property type="entry name" value="Metal-dependent hydrolases"/>
    <property type="match status" value="1"/>
</dbReference>
<feature type="domain" description="Amidohydrolase-related" evidence="2">
    <location>
        <begin position="138"/>
        <end position="407"/>
    </location>
</feature>
<sequence length="409" mass="42364">MGMSKLAIVNGKLADPAGSDLVAGTILIEGDRIVAAGDVAVPKDAETVDAKSLVVAPGLVDLGVFATDKPAFHFGGITRAALMPDQSSPLDDVGLIQQATRAGKPDFWVHPIAAATRGLKGAELAEIGMMQAAGAKAVGTGRQWIADSGMMLRVLSYASGLGLTVISHAEDGGLAGKAVATSGETATRLGLPHAPACAEALAIVRDIMLARETSAALHFRLVTTKAGFDLIRAAKAEGLKVTCGISPAYLFLNDQAVTDFRTFARLSPPLRAEDDRKAALDAVRDGTVDVITSSHDPRGPEDKRLPFADAAPGMAGAETLLALSLNLVRDGLLSINRLMTLLSANPARILGVDAGGFSTGSAADLIFVDPDAPWIVDSGKMAAQAGNTPFDRMPVQGRVRRIMKGGTFL</sequence>
<dbReference type="PANTHER" id="PTHR43668:SF2">
    <property type="entry name" value="ALLANTOINASE"/>
    <property type="match status" value="1"/>
</dbReference>
<dbReference type="GO" id="GO:0005737">
    <property type="term" value="C:cytoplasm"/>
    <property type="evidence" value="ECO:0007669"/>
    <property type="project" value="TreeGrafter"/>
</dbReference>
<dbReference type="GO" id="GO:0006145">
    <property type="term" value="P:purine nucleobase catabolic process"/>
    <property type="evidence" value="ECO:0007669"/>
    <property type="project" value="TreeGrafter"/>
</dbReference>
<name>A0A1E1F669_9SPHN</name>
<dbReference type="GO" id="GO:0006221">
    <property type="term" value="P:pyrimidine nucleotide biosynthetic process"/>
    <property type="evidence" value="ECO:0007669"/>
    <property type="project" value="UniProtKB-KW"/>
</dbReference>
<dbReference type="PANTHER" id="PTHR43668">
    <property type="entry name" value="ALLANTOINASE"/>
    <property type="match status" value="1"/>
</dbReference>
<dbReference type="AlphaFoldDB" id="A0A1E1F669"/>
<dbReference type="GO" id="GO:0046872">
    <property type="term" value="F:metal ion binding"/>
    <property type="evidence" value="ECO:0007669"/>
    <property type="project" value="InterPro"/>
</dbReference>
<gene>
    <name evidence="3" type="ORF">SCLO_1029750</name>
</gene>
<keyword evidence="1" id="KW-0665">Pyrimidine biosynthesis</keyword>
<dbReference type="SUPFAM" id="SSF51556">
    <property type="entry name" value="Metallo-dependent hydrolases"/>
    <property type="match status" value="1"/>
</dbReference>
<dbReference type="InterPro" id="IPR011059">
    <property type="entry name" value="Metal-dep_hydrolase_composite"/>
</dbReference>
<evidence type="ECO:0000256" key="1">
    <source>
        <dbReference type="ARBA" id="ARBA00022975"/>
    </source>
</evidence>
<keyword evidence="4" id="KW-1185">Reference proteome</keyword>
<dbReference type="Pfam" id="PF01979">
    <property type="entry name" value="Amidohydro_1"/>
    <property type="match status" value="1"/>
</dbReference>
<organism evidence="3 4">
    <name type="scientific">Sphingobium cloacae</name>
    <dbReference type="NCBI Taxonomy" id="120107"/>
    <lineage>
        <taxon>Bacteria</taxon>
        <taxon>Pseudomonadati</taxon>
        <taxon>Pseudomonadota</taxon>
        <taxon>Alphaproteobacteria</taxon>
        <taxon>Sphingomonadales</taxon>
        <taxon>Sphingomonadaceae</taxon>
        <taxon>Sphingobium</taxon>
    </lineage>
</organism>
<dbReference type="GO" id="GO:0004038">
    <property type="term" value="F:allantoinase activity"/>
    <property type="evidence" value="ECO:0007669"/>
    <property type="project" value="TreeGrafter"/>
</dbReference>
<dbReference type="CDD" id="cd01317">
    <property type="entry name" value="DHOase_IIa"/>
    <property type="match status" value="1"/>
</dbReference>
<dbReference type="EMBL" id="AP017655">
    <property type="protein sequence ID" value="BAV66015.1"/>
    <property type="molecule type" value="Genomic_DNA"/>
</dbReference>
<evidence type="ECO:0000259" key="2">
    <source>
        <dbReference type="Pfam" id="PF01979"/>
    </source>
</evidence>
<evidence type="ECO:0000313" key="3">
    <source>
        <dbReference type="EMBL" id="BAV66015.1"/>
    </source>
</evidence>